<keyword evidence="2" id="KW-1185">Reference proteome</keyword>
<accession>A0ABU3MBF1</accession>
<name>A0ABU3MBF1_9PROT</name>
<evidence type="ECO:0000313" key="2">
    <source>
        <dbReference type="Proteomes" id="UP001258945"/>
    </source>
</evidence>
<dbReference type="Proteomes" id="UP001258945">
    <property type="component" value="Unassembled WGS sequence"/>
</dbReference>
<comment type="caution">
    <text evidence="1">The sequence shown here is derived from an EMBL/GenBank/DDBJ whole genome shotgun (WGS) entry which is preliminary data.</text>
</comment>
<proteinExistence type="predicted"/>
<evidence type="ECO:0000313" key="1">
    <source>
        <dbReference type="EMBL" id="MDT8330170.1"/>
    </source>
</evidence>
<dbReference type="EMBL" id="JAVVDO010000004">
    <property type="protein sequence ID" value="MDT8330170.1"/>
    <property type="molecule type" value="Genomic_DNA"/>
</dbReference>
<organism evidence="1 2">
    <name type="scientific">Roseomonas gilardii</name>
    <dbReference type="NCBI Taxonomy" id="257708"/>
    <lineage>
        <taxon>Bacteria</taxon>
        <taxon>Pseudomonadati</taxon>
        <taxon>Pseudomonadota</taxon>
        <taxon>Alphaproteobacteria</taxon>
        <taxon>Acetobacterales</taxon>
        <taxon>Roseomonadaceae</taxon>
        <taxon>Roseomonas</taxon>
    </lineage>
</organism>
<sequence>MDADETPPPFRPGPGDDDEIQRLWIGLSQEQREFALRFLRWLSGDAEMITKKERRDLLKRMSR</sequence>
<protein>
    <submittedName>
        <fullName evidence="1">Uncharacterized protein</fullName>
    </submittedName>
</protein>
<dbReference type="RefSeq" id="WP_314280345.1">
    <property type="nucleotide sequence ID" value="NZ_JAVVDO010000004.1"/>
</dbReference>
<gene>
    <name evidence="1" type="ORF">RQ831_03830</name>
</gene>
<reference evidence="1 2" key="1">
    <citation type="journal article" date="2019" name="Microb. Pathog.">
        <title>Comparison of VITEK 2, MALDI-TOF MS, 16S rRNA gene sequencing, and whole-genome sequencing for identification of Roseomonas mucosa.</title>
        <authorList>
            <person name="Rudolph W.W."/>
            <person name="Gunzer F."/>
            <person name="Trauth M."/>
            <person name="Bunk B."/>
            <person name="Bigge R."/>
            <person name="Schrottner P."/>
        </authorList>
    </citation>
    <scope>NUCLEOTIDE SEQUENCE [LARGE SCALE GENOMIC DNA]</scope>
    <source>
        <strain evidence="1 2">DSM 103800</strain>
    </source>
</reference>